<organism evidence="2 3">
    <name type="scientific">Micromonospora taraxaci</name>
    <dbReference type="NCBI Taxonomy" id="1316803"/>
    <lineage>
        <taxon>Bacteria</taxon>
        <taxon>Bacillati</taxon>
        <taxon>Actinomycetota</taxon>
        <taxon>Actinomycetes</taxon>
        <taxon>Micromonosporales</taxon>
        <taxon>Micromonosporaceae</taxon>
        <taxon>Micromonospora</taxon>
    </lineage>
</organism>
<gene>
    <name evidence="2" type="ORF">FHU34_114349</name>
</gene>
<keyword evidence="1" id="KW-1133">Transmembrane helix</keyword>
<keyword evidence="1" id="KW-0812">Transmembrane</keyword>
<comment type="caution">
    <text evidence="2">The sequence shown here is derived from an EMBL/GenBank/DDBJ whole genome shotgun (WGS) entry which is preliminary data.</text>
</comment>
<keyword evidence="3" id="KW-1185">Reference proteome</keyword>
<accession>A0A561W549</accession>
<feature type="transmembrane region" description="Helical" evidence="1">
    <location>
        <begin position="6"/>
        <end position="25"/>
    </location>
</feature>
<proteinExistence type="predicted"/>
<dbReference type="OrthoDB" id="3404767at2"/>
<dbReference type="RefSeq" id="WP_145783381.1">
    <property type="nucleotide sequence ID" value="NZ_VIWZ01000001.1"/>
</dbReference>
<evidence type="ECO:0000313" key="3">
    <source>
        <dbReference type="Proteomes" id="UP000317685"/>
    </source>
</evidence>
<sequence length="155" mass="17350">MPSDIWVSMVSLGGVALGGVLSFGVQHQTQRSAERAEERRRGVAQAESRRVERLAQLERFIEVTAEAERCAFTRPTSWSVGDEWLVATQAVMNRVWVSERLIRLTFPLAVHEAARAYFLDLNLVVWEGLPDGESVRDRLEANRLAFLDAARAALG</sequence>
<keyword evidence="1" id="KW-0472">Membrane</keyword>
<dbReference type="AlphaFoldDB" id="A0A561W549"/>
<evidence type="ECO:0000313" key="2">
    <source>
        <dbReference type="EMBL" id="TWG18974.1"/>
    </source>
</evidence>
<name>A0A561W549_9ACTN</name>
<dbReference type="Proteomes" id="UP000317685">
    <property type="component" value="Unassembled WGS sequence"/>
</dbReference>
<dbReference type="EMBL" id="VIWZ01000001">
    <property type="protein sequence ID" value="TWG18974.1"/>
    <property type="molecule type" value="Genomic_DNA"/>
</dbReference>
<protein>
    <submittedName>
        <fullName evidence="2">Uncharacterized protein</fullName>
    </submittedName>
</protein>
<reference evidence="2 3" key="1">
    <citation type="submission" date="2019-06" db="EMBL/GenBank/DDBJ databases">
        <title>Sequencing the genomes of 1000 actinobacteria strains.</title>
        <authorList>
            <person name="Klenk H.-P."/>
        </authorList>
    </citation>
    <scope>NUCLEOTIDE SEQUENCE [LARGE SCALE GENOMIC DNA]</scope>
    <source>
        <strain evidence="2 3">DSM 45885</strain>
    </source>
</reference>
<evidence type="ECO:0000256" key="1">
    <source>
        <dbReference type="SAM" id="Phobius"/>
    </source>
</evidence>
<dbReference type="GeneID" id="300129837"/>